<dbReference type="PANTHER" id="PTHR36844">
    <property type="entry name" value="PROTEASE PRSW"/>
    <property type="match status" value="1"/>
</dbReference>
<dbReference type="AlphaFoldDB" id="A0A212QS64"/>
<feature type="transmembrane region" description="Helical" evidence="1">
    <location>
        <begin position="41"/>
        <end position="74"/>
    </location>
</feature>
<protein>
    <submittedName>
        <fullName evidence="2">Membrane proteinase PrsW, cleaves anti-sigma factor RsiW, M82 family</fullName>
    </submittedName>
</protein>
<proteinExistence type="predicted"/>
<dbReference type="RefSeq" id="WP_088570788.1">
    <property type="nucleotide sequence ID" value="NZ_FYEK01000022.1"/>
</dbReference>
<reference evidence="3" key="1">
    <citation type="submission" date="2017-06" db="EMBL/GenBank/DDBJ databases">
        <authorList>
            <person name="Varghese N."/>
            <person name="Submissions S."/>
        </authorList>
    </citation>
    <scope>NUCLEOTIDE SEQUENCE [LARGE SCALE GENOMIC DNA]</scope>
    <source>
        <strain evidence="3">JAD2</strain>
    </source>
</reference>
<dbReference type="Proteomes" id="UP000197025">
    <property type="component" value="Unassembled WGS sequence"/>
</dbReference>
<evidence type="ECO:0000256" key="1">
    <source>
        <dbReference type="SAM" id="Phobius"/>
    </source>
</evidence>
<name>A0A212QS64_9CHLR</name>
<dbReference type="Pfam" id="PF13367">
    <property type="entry name" value="PrsW-protease"/>
    <property type="match status" value="1"/>
</dbReference>
<keyword evidence="1" id="KW-1133">Transmembrane helix</keyword>
<keyword evidence="3" id="KW-1185">Reference proteome</keyword>
<feature type="transmembrane region" description="Helical" evidence="1">
    <location>
        <begin position="118"/>
        <end position="141"/>
    </location>
</feature>
<organism evidence="2 3">
    <name type="scientific">Thermoflexus hugenholtzii JAD2</name>
    <dbReference type="NCBI Taxonomy" id="877466"/>
    <lineage>
        <taxon>Bacteria</taxon>
        <taxon>Bacillati</taxon>
        <taxon>Chloroflexota</taxon>
        <taxon>Thermoflexia</taxon>
        <taxon>Thermoflexales</taxon>
        <taxon>Thermoflexaceae</taxon>
        <taxon>Thermoflexus</taxon>
    </lineage>
</organism>
<feature type="transmembrane region" description="Helical" evidence="1">
    <location>
        <begin position="224"/>
        <end position="243"/>
    </location>
</feature>
<feature type="transmembrane region" description="Helical" evidence="1">
    <location>
        <begin position="80"/>
        <end position="106"/>
    </location>
</feature>
<evidence type="ECO:0000313" key="2">
    <source>
        <dbReference type="EMBL" id="SNB62430.1"/>
    </source>
</evidence>
<dbReference type="OrthoDB" id="9785431at2"/>
<dbReference type="InParanoid" id="A0A212QS64"/>
<dbReference type="EMBL" id="FYEK01000022">
    <property type="protein sequence ID" value="SNB62430.1"/>
    <property type="molecule type" value="Genomic_DNA"/>
</dbReference>
<feature type="transmembrane region" description="Helical" evidence="1">
    <location>
        <begin position="153"/>
        <end position="177"/>
    </location>
</feature>
<feature type="transmembrane region" description="Helical" evidence="1">
    <location>
        <begin position="184"/>
        <end position="204"/>
    </location>
</feature>
<keyword evidence="1" id="KW-0472">Membrane</keyword>
<evidence type="ECO:0000313" key="3">
    <source>
        <dbReference type="Proteomes" id="UP000197025"/>
    </source>
</evidence>
<dbReference type="GO" id="GO:0008233">
    <property type="term" value="F:peptidase activity"/>
    <property type="evidence" value="ECO:0007669"/>
    <property type="project" value="InterPro"/>
</dbReference>
<dbReference type="PANTHER" id="PTHR36844:SF1">
    <property type="entry name" value="PROTEASE PRSW"/>
    <property type="match status" value="1"/>
</dbReference>
<keyword evidence="1" id="KW-0812">Transmembrane</keyword>
<sequence length="342" mass="37228">MESQGGFPLIALCLAPVLAFGPMILYAAFAWWFDRFEKEPLWLIAAAFLWGSVPTVLLSLCAQVPAVAVFQAALGQSAGGAMSAILVAPFTEELFKGLFVFLLFLLYRREIDSLYDGFLYGSLVGFGFAATENVFYFLGAASAGGLGGMFGNFIARAFLFGLNHAAFTALTGLGFAAARLSTSALVRLTAPVLGLGGAMAFHALHNAVATLTEATQSPLVCLLWVPFDWAGALLIFAIALYGLTRERRWLRQYLREEVEAGVLPEALYRQSASILGRIGMRWGALLRGDMDTFRRLGWIYALATELAFRKHQRIALGEARWEPEIQRLREALRQAVGPAGTG</sequence>
<dbReference type="InterPro" id="IPR026898">
    <property type="entry name" value="PrsW"/>
</dbReference>
<feature type="transmembrane region" description="Helical" evidence="1">
    <location>
        <begin position="6"/>
        <end position="29"/>
    </location>
</feature>
<gene>
    <name evidence="2" type="ORF">SAMN02746019_00005160</name>
</gene>
<accession>A0A212QS64</accession>